<accession>A0ABN8Q3J4</accession>
<reference evidence="1 2" key="1">
    <citation type="submission" date="2022-05" db="EMBL/GenBank/DDBJ databases">
        <authorList>
            <consortium name="Genoscope - CEA"/>
            <person name="William W."/>
        </authorList>
    </citation>
    <scope>NUCLEOTIDE SEQUENCE [LARGE SCALE GENOMIC DNA]</scope>
</reference>
<proteinExistence type="predicted"/>
<evidence type="ECO:0008006" key="3">
    <source>
        <dbReference type="Google" id="ProtNLM"/>
    </source>
</evidence>
<dbReference type="EMBL" id="CALNXK010000097">
    <property type="protein sequence ID" value="CAH3153855.1"/>
    <property type="molecule type" value="Genomic_DNA"/>
</dbReference>
<evidence type="ECO:0000313" key="1">
    <source>
        <dbReference type="EMBL" id="CAH3153855.1"/>
    </source>
</evidence>
<dbReference type="Proteomes" id="UP001159405">
    <property type="component" value="Unassembled WGS sequence"/>
</dbReference>
<name>A0ABN8Q3J4_9CNID</name>
<comment type="caution">
    <text evidence="1">The sequence shown here is derived from an EMBL/GenBank/DDBJ whole genome shotgun (WGS) entry which is preliminary data.</text>
</comment>
<organism evidence="1 2">
    <name type="scientific">Porites lobata</name>
    <dbReference type="NCBI Taxonomy" id="104759"/>
    <lineage>
        <taxon>Eukaryota</taxon>
        <taxon>Metazoa</taxon>
        <taxon>Cnidaria</taxon>
        <taxon>Anthozoa</taxon>
        <taxon>Hexacorallia</taxon>
        <taxon>Scleractinia</taxon>
        <taxon>Fungiina</taxon>
        <taxon>Poritidae</taxon>
        <taxon>Porites</taxon>
    </lineage>
</organism>
<protein>
    <recommendedName>
        <fullName evidence="3">Reverse transcriptase domain-containing protein</fullName>
    </recommendedName>
</protein>
<keyword evidence="2" id="KW-1185">Reference proteome</keyword>
<evidence type="ECO:0000313" key="2">
    <source>
        <dbReference type="Proteomes" id="UP001159405"/>
    </source>
</evidence>
<dbReference type="PANTHER" id="PTHR21301:SF10">
    <property type="entry name" value="REVERSE TRANSCRIPTASE DOMAIN-CONTAINING PROTEIN"/>
    <property type="match status" value="1"/>
</dbReference>
<sequence length="870" mass="99257">EKQALSLPPKFALYTKVDSVSVEAEIEKGLAKYRWEQMEKKEPVEEAGVVYDTATKKVDMRNLRATDFPFNKRVILPSALSEEKEVGLQHLKNSMMKSVNNYVQNDKNKQWQNLTENEKNGLRSLRKRSNDNSVVIYQTDKSGRFSIDTAENYLLACEPHVKGDETITQQDYERLESEMNAHSVIWTRILGAGHGTGHVNRIKNNMITHDCPLAPLYTLRKDHKTMDDEVKGPPVRPVCGAVSAYNQRLSHVVSKILNEVWKEEGSVCISTEDMMAGIKKANDELRNNVDSEVIVGSADVKALYPSLDVDFTVDKVCEVFYGSEVRVEGVNVEELGLYLSVSLKEDDLMEAGIAPYCPTRKSNRGRPPSITGSVLEEKKEKRFMSWKPASEQPDEVATRRMLTEALRVVLTFIMKNHVYKFDGTVRKQAKGGAIGLELTGVLAQIFMVWWDREFTARVERLGIPLYMYKRYVDDINVIVGAVEPGAKIAGGMLTIDEESKAQDSHRSKDEMCMELLKEVGNGIHKSIQIEVDYPSRHEDNLMPILDLKVWIDRKNVIMNGEDCTVNVVLHEFYAKEVSSKMMLSSRSALPMKVKRTVLTQEVLRVLLNCNPEIPWERTVGHVNNMMRRMQYSGYSKGFRYEIVQSALHAYKKIQELDQTGVKPMYRPKEWSQSERRKEKEEKRRSWYRKGNYSSVIFVPATPESSLKRSLDEDVKKSGLRIRIVEKSGMSVKRVLQRSDPFKKKTCERECCFVCRTGGRGPCDSFGVTYEFKCQTCEQKYVGETARSAFTRGKEHLDGMDRDVSQSVLRRHANDCHNGVIPDYVMNVTGVYHGDAMLRQITESIKIRREGSINNKTEWNSITLPQAAIVK</sequence>
<gene>
    <name evidence="1" type="ORF">PLOB_00049762</name>
</gene>
<dbReference type="PANTHER" id="PTHR21301">
    <property type="entry name" value="REVERSE TRANSCRIPTASE"/>
    <property type="match status" value="1"/>
</dbReference>
<feature type="non-terminal residue" evidence="1">
    <location>
        <position position="1"/>
    </location>
</feature>